<feature type="transmembrane region" description="Helical" evidence="1">
    <location>
        <begin position="62"/>
        <end position="87"/>
    </location>
</feature>
<proteinExistence type="predicted"/>
<comment type="caution">
    <text evidence="2">The sequence shown here is derived from an EMBL/GenBank/DDBJ whole genome shotgun (WGS) entry which is preliminary data.</text>
</comment>
<keyword evidence="1" id="KW-1133">Transmembrane helix</keyword>
<dbReference type="AlphaFoldDB" id="A0AAN7UEE4"/>
<name>A0AAN7UEE4_9PEZI</name>
<reference evidence="2 3" key="1">
    <citation type="submission" date="2023-10" db="EMBL/GenBank/DDBJ databases">
        <title>Draft genome sequence of Xylaria bambusicola isolate GMP-LS, the root and basal stem rot pathogen of sugarcane in Indonesia.</title>
        <authorList>
            <person name="Selvaraj P."/>
            <person name="Muralishankar V."/>
            <person name="Muruganantham S."/>
            <person name="Sp S."/>
            <person name="Haryani S."/>
            <person name="Lau K.J.X."/>
            <person name="Naqvi N.I."/>
        </authorList>
    </citation>
    <scope>NUCLEOTIDE SEQUENCE [LARGE SCALE GENOMIC DNA]</scope>
    <source>
        <strain evidence="2">GMP-LS</strain>
    </source>
</reference>
<gene>
    <name evidence="2" type="ORF">RRF57_000345</name>
</gene>
<feature type="transmembrane region" description="Helical" evidence="1">
    <location>
        <begin position="16"/>
        <end position="41"/>
    </location>
</feature>
<organism evidence="2 3">
    <name type="scientific">Xylaria bambusicola</name>
    <dbReference type="NCBI Taxonomy" id="326684"/>
    <lineage>
        <taxon>Eukaryota</taxon>
        <taxon>Fungi</taxon>
        <taxon>Dikarya</taxon>
        <taxon>Ascomycota</taxon>
        <taxon>Pezizomycotina</taxon>
        <taxon>Sordariomycetes</taxon>
        <taxon>Xylariomycetidae</taxon>
        <taxon>Xylariales</taxon>
        <taxon>Xylariaceae</taxon>
        <taxon>Xylaria</taxon>
    </lineage>
</organism>
<sequence>MAPIITARLATEVLYALAWLAELGLFFLCSANTILLFLIKLRVIKIRSIQPYSRKPLTKEQFRILLVSSAMMAYIAFTGVLSSWVLYRGST</sequence>
<evidence type="ECO:0000256" key="1">
    <source>
        <dbReference type="SAM" id="Phobius"/>
    </source>
</evidence>
<dbReference type="Proteomes" id="UP001305414">
    <property type="component" value="Unassembled WGS sequence"/>
</dbReference>
<accession>A0AAN7UEE4</accession>
<evidence type="ECO:0000313" key="3">
    <source>
        <dbReference type="Proteomes" id="UP001305414"/>
    </source>
</evidence>
<protein>
    <submittedName>
        <fullName evidence="2">Uncharacterized protein</fullName>
    </submittedName>
</protein>
<evidence type="ECO:0000313" key="2">
    <source>
        <dbReference type="EMBL" id="KAK5624629.1"/>
    </source>
</evidence>
<keyword evidence="1" id="KW-0812">Transmembrane</keyword>
<keyword evidence="3" id="KW-1185">Reference proteome</keyword>
<dbReference type="EMBL" id="JAWHQM010000001">
    <property type="protein sequence ID" value="KAK5624629.1"/>
    <property type="molecule type" value="Genomic_DNA"/>
</dbReference>
<keyword evidence="1" id="KW-0472">Membrane</keyword>